<sequence>MIRLQLDIVDKKVESGIGALRNELSKKIEDKTVILELELKTLEAKANILESYLSELKGKEWLSDEDFYGFVKDLKKTKMSIGSSEVMILGDVKDYARDIVLKEIEKLWANGLARALCHFLWRGICAEALRTICCWKAT</sequence>
<protein>
    <submittedName>
        <fullName evidence="2">Uncharacterized protein</fullName>
    </submittedName>
</protein>
<comment type="caution">
    <text evidence="2">The sequence shown here is derived from an EMBL/GenBank/DDBJ whole genome shotgun (WGS) entry which is preliminary data.</text>
</comment>
<feature type="coiled-coil region" evidence="1">
    <location>
        <begin position="25"/>
        <end position="59"/>
    </location>
</feature>
<evidence type="ECO:0000256" key="1">
    <source>
        <dbReference type="SAM" id="Coils"/>
    </source>
</evidence>
<gene>
    <name evidence="2" type="ORF">SAY87_023073</name>
</gene>
<dbReference type="Proteomes" id="UP001345219">
    <property type="component" value="Chromosome 17"/>
</dbReference>
<accession>A0AAN7K5D4</accession>
<evidence type="ECO:0000313" key="2">
    <source>
        <dbReference type="EMBL" id="KAK4759942.1"/>
    </source>
</evidence>
<keyword evidence="1" id="KW-0175">Coiled coil</keyword>
<keyword evidence="3" id="KW-1185">Reference proteome</keyword>
<name>A0AAN7K5D4_9MYRT</name>
<dbReference type="AlphaFoldDB" id="A0AAN7K5D4"/>
<reference evidence="2 3" key="1">
    <citation type="journal article" date="2023" name="Hortic Res">
        <title>Pangenome of water caltrop reveals structural variations and asymmetric subgenome divergence after allopolyploidization.</title>
        <authorList>
            <person name="Zhang X."/>
            <person name="Chen Y."/>
            <person name="Wang L."/>
            <person name="Yuan Y."/>
            <person name="Fang M."/>
            <person name="Shi L."/>
            <person name="Lu R."/>
            <person name="Comes H.P."/>
            <person name="Ma Y."/>
            <person name="Chen Y."/>
            <person name="Huang G."/>
            <person name="Zhou Y."/>
            <person name="Zheng Z."/>
            <person name="Qiu Y."/>
        </authorList>
    </citation>
    <scope>NUCLEOTIDE SEQUENCE [LARGE SCALE GENOMIC DNA]</scope>
    <source>
        <tissue evidence="2">Roots</tissue>
    </source>
</reference>
<organism evidence="2 3">
    <name type="scientific">Trapa incisa</name>
    <dbReference type="NCBI Taxonomy" id="236973"/>
    <lineage>
        <taxon>Eukaryota</taxon>
        <taxon>Viridiplantae</taxon>
        <taxon>Streptophyta</taxon>
        <taxon>Embryophyta</taxon>
        <taxon>Tracheophyta</taxon>
        <taxon>Spermatophyta</taxon>
        <taxon>Magnoliopsida</taxon>
        <taxon>eudicotyledons</taxon>
        <taxon>Gunneridae</taxon>
        <taxon>Pentapetalae</taxon>
        <taxon>rosids</taxon>
        <taxon>malvids</taxon>
        <taxon>Myrtales</taxon>
        <taxon>Lythraceae</taxon>
        <taxon>Trapa</taxon>
    </lineage>
</organism>
<dbReference type="EMBL" id="JAXIOK010000011">
    <property type="protein sequence ID" value="KAK4759942.1"/>
    <property type="molecule type" value="Genomic_DNA"/>
</dbReference>
<evidence type="ECO:0000313" key="3">
    <source>
        <dbReference type="Proteomes" id="UP001345219"/>
    </source>
</evidence>
<proteinExistence type="predicted"/>